<evidence type="ECO:0000313" key="3">
    <source>
        <dbReference type="Proteomes" id="UP001257914"/>
    </source>
</evidence>
<evidence type="ECO:0000313" key="2">
    <source>
        <dbReference type="EMBL" id="MDU0114524.1"/>
    </source>
</evidence>
<evidence type="ECO:0000259" key="1">
    <source>
        <dbReference type="PROSITE" id="PS51819"/>
    </source>
</evidence>
<proteinExistence type="predicted"/>
<dbReference type="InterPro" id="IPR004360">
    <property type="entry name" value="Glyas_Fos-R_dOase_dom"/>
</dbReference>
<dbReference type="CDD" id="cd07247">
    <property type="entry name" value="SgaA_N_like"/>
    <property type="match status" value="1"/>
</dbReference>
<dbReference type="RefSeq" id="WP_216054804.1">
    <property type="nucleotide sequence ID" value="NZ_JAWCUA010000010.1"/>
</dbReference>
<dbReference type="PANTHER" id="PTHR33993:SF1">
    <property type="entry name" value="GLYOXALASE FAMILY PROTEIN"/>
    <property type="match status" value="1"/>
</dbReference>
<name>A0ABU3R4U1_9GAMM</name>
<comment type="caution">
    <text evidence="2">The sequence shown here is derived from an EMBL/GenBank/DDBJ whole genome shotgun (WGS) entry which is preliminary data.</text>
</comment>
<reference evidence="2 3" key="1">
    <citation type="submission" date="2023-10" db="EMBL/GenBank/DDBJ databases">
        <title>Psychrosphaera aquimaarina strain SW33 isolated from seawater.</title>
        <authorList>
            <person name="Bayburt H."/>
            <person name="Kim J.M."/>
            <person name="Choi B.J."/>
            <person name="Jeon C.O."/>
        </authorList>
    </citation>
    <scope>NUCLEOTIDE SEQUENCE [LARGE SCALE GENOMIC DNA]</scope>
    <source>
        <strain evidence="2 3">KCTC 52743</strain>
    </source>
</reference>
<sequence length="117" mass="13114">MSDEKINYLELPSKDLTKTKQFFSAVFNWQFVDYGPEYCSFSKETGMDGGFYLSNKIASTDSGSVLVVFYSEDLAAIASKIVDNGGDIVQEIFEFPGGKRFHFTDVTGNEFAVWSDK</sequence>
<dbReference type="InterPro" id="IPR037523">
    <property type="entry name" value="VOC_core"/>
</dbReference>
<keyword evidence="3" id="KW-1185">Reference proteome</keyword>
<accession>A0ABU3R4U1</accession>
<dbReference type="PROSITE" id="PS51819">
    <property type="entry name" value="VOC"/>
    <property type="match status" value="1"/>
</dbReference>
<dbReference type="EMBL" id="JAWCUA010000010">
    <property type="protein sequence ID" value="MDU0114524.1"/>
    <property type="molecule type" value="Genomic_DNA"/>
</dbReference>
<dbReference type="InterPro" id="IPR052164">
    <property type="entry name" value="Anthracycline_SecMetBiosynth"/>
</dbReference>
<gene>
    <name evidence="2" type="ORF">RT723_16295</name>
</gene>
<protein>
    <submittedName>
        <fullName evidence="2">VOC family protein</fullName>
    </submittedName>
</protein>
<dbReference type="Pfam" id="PF00903">
    <property type="entry name" value="Glyoxalase"/>
    <property type="match status" value="1"/>
</dbReference>
<organism evidence="2 3">
    <name type="scientific">Psychrosphaera aquimarina</name>
    <dbReference type="NCBI Taxonomy" id="2044854"/>
    <lineage>
        <taxon>Bacteria</taxon>
        <taxon>Pseudomonadati</taxon>
        <taxon>Pseudomonadota</taxon>
        <taxon>Gammaproteobacteria</taxon>
        <taxon>Alteromonadales</taxon>
        <taxon>Pseudoalteromonadaceae</taxon>
        <taxon>Psychrosphaera</taxon>
    </lineage>
</organism>
<dbReference type="PANTHER" id="PTHR33993">
    <property type="entry name" value="GLYOXALASE-RELATED"/>
    <property type="match status" value="1"/>
</dbReference>
<feature type="domain" description="VOC" evidence="1">
    <location>
        <begin position="5"/>
        <end position="116"/>
    </location>
</feature>
<dbReference type="Proteomes" id="UP001257914">
    <property type="component" value="Unassembled WGS sequence"/>
</dbReference>